<dbReference type="RefSeq" id="WP_097651795.1">
    <property type="nucleotide sequence ID" value="NZ_LYXE01000069.1"/>
</dbReference>
<dbReference type="GO" id="GO:0005886">
    <property type="term" value="C:plasma membrane"/>
    <property type="evidence" value="ECO:0007669"/>
    <property type="project" value="TreeGrafter"/>
</dbReference>
<feature type="domain" description="Rod shape-determining protein MreC beta-barrel core" evidence="8">
    <location>
        <begin position="136"/>
        <end position="297"/>
    </location>
</feature>
<evidence type="ECO:0000313" key="9">
    <source>
        <dbReference type="EMBL" id="PDV99477.1"/>
    </source>
</evidence>
<evidence type="ECO:0000256" key="3">
    <source>
        <dbReference type="ARBA" id="ARBA00022960"/>
    </source>
</evidence>
<keyword evidence="3 5" id="KW-0133">Cell shape</keyword>
<keyword evidence="6" id="KW-0175">Coiled coil</keyword>
<reference evidence="9 10" key="1">
    <citation type="submission" date="2016-05" db="EMBL/GenBank/DDBJ databases">
        <authorList>
            <person name="Lavstsen T."/>
            <person name="Jespersen J.S."/>
        </authorList>
    </citation>
    <scope>NUCLEOTIDE SEQUENCE [LARGE SCALE GENOMIC DNA]</scope>
    <source>
        <strain evidence="9 10">B7-9</strain>
    </source>
</reference>
<comment type="similarity">
    <text evidence="1 5">Belongs to the MreC family.</text>
</comment>
<dbReference type="InterPro" id="IPR042177">
    <property type="entry name" value="Cell/Rod_1"/>
</dbReference>
<gene>
    <name evidence="9" type="ORF">A9Q02_11820</name>
</gene>
<evidence type="ECO:0000256" key="4">
    <source>
        <dbReference type="ARBA" id="ARBA00032089"/>
    </source>
</evidence>
<dbReference type="PIRSF" id="PIRSF038471">
    <property type="entry name" value="MreC"/>
    <property type="match status" value="1"/>
</dbReference>
<proteinExistence type="inferred from homology"/>
<dbReference type="OrthoDB" id="146556at2"/>
<dbReference type="Gene3D" id="2.40.10.350">
    <property type="entry name" value="Rod shape-determining protein MreC, domain 2"/>
    <property type="match status" value="1"/>
</dbReference>
<evidence type="ECO:0000313" key="10">
    <source>
        <dbReference type="Proteomes" id="UP000220922"/>
    </source>
</evidence>
<dbReference type="InterPro" id="IPR055342">
    <property type="entry name" value="MreC_beta-barrel_core"/>
</dbReference>
<evidence type="ECO:0000256" key="1">
    <source>
        <dbReference type="ARBA" id="ARBA00009369"/>
    </source>
</evidence>
<evidence type="ECO:0000256" key="7">
    <source>
        <dbReference type="SAM" id="Phobius"/>
    </source>
</evidence>
<dbReference type="InterPro" id="IPR007221">
    <property type="entry name" value="MreC"/>
</dbReference>
<name>A0A2H3KN14_9CHLR</name>
<comment type="function">
    <text evidence="5">Involved in formation and maintenance of cell shape.</text>
</comment>
<keyword evidence="7" id="KW-1133">Transmembrane helix</keyword>
<keyword evidence="10" id="KW-1185">Reference proteome</keyword>
<dbReference type="EMBL" id="LYXE01000069">
    <property type="protein sequence ID" value="PDV99477.1"/>
    <property type="molecule type" value="Genomic_DNA"/>
</dbReference>
<comment type="caution">
    <text evidence="9">The sequence shown here is derived from an EMBL/GenBank/DDBJ whole genome shotgun (WGS) entry which is preliminary data.</text>
</comment>
<dbReference type="PANTHER" id="PTHR34138">
    <property type="entry name" value="CELL SHAPE-DETERMINING PROTEIN MREC"/>
    <property type="match status" value="1"/>
</dbReference>
<accession>A0A2H3KN14</accession>
<dbReference type="InterPro" id="IPR042175">
    <property type="entry name" value="Cell/Rod_MreC_2"/>
</dbReference>
<organism evidence="9 10">
    <name type="scientific">Candidatus Chloroploca asiatica</name>
    <dbReference type="NCBI Taxonomy" id="1506545"/>
    <lineage>
        <taxon>Bacteria</taxon>
        <taxon>Bacillati</taxon>
        <taxon>Chloroflexota</taxon>
        <taxon>Chloroflexia</taxon>
        <taxon>Chloroflexales</taxon>
        <taxon>Chloroflexineae</taxon>
        <taxon>Oscillochloridaceae</taxon>
        <taxon>Candidatus Chloroploca</taxon>
    </lineage>
</organism>
<dbReference type="Proteomes" id="UP000220922">
    <property type="component" value="Unassembled WGS sequence"/>
</dbReference>
<sequence length="302" mass="32780">MHDLLNDKPIKLRRSQIRLPLGLRSLLVGLFLCGLAVLLIALDGQGKLGSARAFVQQGLAPVAQVLTGIRGQVDAFAMAPFGDAAIQARLQELERENSRLADQLLRLEQAQVENVFLRQQLQIQREHPWTLLGAEVTVRSPDAGRRVIVIARGTRDGLAPGMAVISQLPGGPTALIGIVEAAGPRTAEVLLITDISSQISARVMNEGRSALGMMQGQWQNGSRLRLNQVDRGLPLKQGASVMTAGMTAALNLPLDLASVPSNIPVGVIEEVRTAENYQYADLRPFVDPDQVRYVWVILNQDD</sequence>
<dbReference type="PANTHER" id="PTHR34138:SF1">
    <property type="entry name" value="CELL SHAPE-DETERMINING PROTEIN MREC"/>
    <property type="match status" value="1"/>
</dbReference>
<evidence type="ECO:0000256" key="2">
    <source>
        <dbReference type="ARBA" id="ARBA00013855"/>
    </source>
</evidence>
<feature type="transmembrane region" description="Helical" evidence="7">
    <location>
        <begin position="21"/>
        <end position="42"/>
    </location>
</feature>
<evidence type="ECO:0000256" key="6">
    <source>
        <dbReference type="SAM" id="Coils"/>
    </source>
</evidence>
<dbReference type="Gene3D" id="2.40.10.340">
    <property type="entry name" value="Rod shape-determining protein MreC, domain 1"/>
    <property type="match status" value="1"/>
</dbReference>
<evidence type="ECO:0000259" key="8">
    <source>
        <dbReference type="Pfam" id="PF04085"/>
    </source>
</evidence>
<dbReference type="GO" id="GO:0008360">
    <property type="term" value="P:regulation of cell shape"/>
    <property type="evidence" value="ECO:0007669"/>
    <property type="project" value="UniProtKB-KW"/>
</dbReference>
<dbReference type="AlphaFoldDB" id="A0A2H3KN14"/>
<protein>
    <recommendedName>
        <fullName evidence="2 5">Cell shape-determining protein MreC</fullName>
    </recommendedName>
    <alternativeName>
        <fullName evidence="4 5">Cell shape protein MreC</fullName>
    </alternativeName>
</protein>
<keyword evidence="7" id="KW-0812">Transmembrane</keyword>
<feature type="coiled-coil region" evidence="6">
    <location>
        <begin position="83"/>
        <end position="127"/>
    </location>
</feature>
<evidence type="ECO:0000256" key="5">
    <source>
        <dbReference type="PIRNR" id="PIRNR038471"/>
    </source>
</evidence>
<keyword evidence="7" id="KW-0472">Membrane</keyword>
<dbReference type="Pfam" id="PF04085">
    <property type="entry name" value="MreC"/>
    <property type="match status" value="1"/>
</dbReference>